<evidence type="ECO:0000313" key="10">
    <source>
        <dbReference type="EMBL" id="CUN69529.1"/>
    </source>
</evidence>
<dbReference type="Pfam" id="PF00627">
    <property type="entry name" value="UBA"/>
    <property type="match status" value="1"/>
</dbReference>
<dbReference type="CDD" id="cd14275">
    <property type="entry name" value="UBA_EF-Ts"/>
    <property type="match status" value="1"/>
</dbReference>
<dbReference type="OrthoDB" id="9808348at2"/>
<evidence type="ECO:0000256" key="8">
    <source>
        <dbReference type="RuleBase" id="RU000643"/>
    </source>
</evidence>
<proteinExistence type="inferred from homology"/>
<reference evidence="10 11" key="1">
    <citation type="submission" date="2015-09" db="EMBL/GenBank/DDBJ databases">
        <authorList>
            <consortium name="Pathogen Informatics"/>
        </authorList>
    </citation>
    <scope>NUCLEOTIDE SEQUENCE [LARGE SCALE GENOMIC DNA]</scope>
    <source>
        <strain evidence="10 11">2789STDY5834856</strain>
    </source>
</reference>
<dbReference type="InterPro" id="IPR014039">
    <property type="entry name" value="Transl_elong_EFTs/EF1B_dimer"/>
</dbReference>
<comment type="function">
    <text evidence="5 6 7">Associates with the EF-Tu.GDP complex and induces the exchange of GDP to GTP. It remains bound to the aminoacyl-tRNA.EF-Tu.GTP complex up to the GTP hydrolysis stage on the ribosome.</text>
</comment>
<keyword evidence="4 6" id="KW-0648">Protein biosynthesis</keyword>
<dbReference type="GO" id="GO:0003746">
    <property type="term" value="F:translation elongation factor activity"/>
    <property type="evidence" value="ECO:0007669"/>
    <property type="project" value="UniProtKB-UniRule"/>
</dbReference>
<dbReference type="Pfam" id="PF00889">
    <property type="entry name" value="EF_TS"/>
    <property type="match status" value="1"/>
</dbReference>
<protein>
    <recommendedName>
        <fullName evidence="2 6">Elongation factor Ts</fullName>
        <shortName evidence="6">EF-Ts</shortName>
    </recommendedName>
</protein>
<evidence type="ECO:0000313" key="11">
    <source>
        <dbReference type="Proteomes" id="UP000095594"/>
    </source>
</evidence>
<dbReference type="PROSITE" id="PS01127">
    <property type="entry name" value="EF_TS_2"/>
    <property type="match status" value="1"/>
</dbReference>
<dbReference type="InterPro" id="IPR015940">
    <property type="entry name" value="UBA"/>
</dbReference>
<keyword evidence="3 6" id="KW-0251">Elongation factor</keyword>
<dbReference type="GO" id="GO:0005737">
    <property type="term" value="C:cytoplasm"/>
    <property type="evidence" value="ECO:0007669"/>
    <property type="project" value="UniProtKB-SubCell"/>
</dbReference>
<dbReference type="PROSITE" id="PS01126">
    <property type="entry name" value="EF_TS_1"/>
    <property type="match status" value="1"/>
</dbReference>
<evidence type="ECO:0000259" key="9">
    <source>
        <dbReference type="SMART" id="SM00165"/>
    </source>
</evidence>
<dbReference type="InterPro" id="IPR001816">
    <property type="entry name" value="Transl_elong_EFTs/EF1B"/>
</dbReference>
<evidence type="ECO:0000256" key="3">
    <source>
        <dbReference type="ARBA" id="ARBA00022768"/>
    </source>
</evidence>
<dbReference type="HAMAP" id="MF_00050">
    <property type="entry name" value="EF_Ts"/>
    <property type="match status" value="1"/>
</dbReference>
<dbReference type="FunFam" id="1.10.286.20:FF:000001">
    <property type="entry name" value="Elongation factor Ts"/>
    <property type="match status" value="1"/>
</dbReference>
<dbReference type="Gene3D" id="1.10.8.10">
    <property type="entry name" value="DNA helicase RuvA subunit, C-terminal domain"/>
    <property type="match status" value="1"/>
</dbReference>
<comment type="subcellular location">
    <subcellularLocation>
        <location evidence="6 8">Cytoplasm</location>
    </subcellularLocation>
</comment>
<dbReference type="NCBIfam" id="TIGR00116">
    <property type="entry name" value="tsf"/>
    <property type="match status" value="1"/>
</dbReference>
<accession>A0A173Z1E2</accession>
<dbReference type="EMBL" id="CYZX01000002">
    <property type="protein sequence ID" value="CUN69529.1"/>
    <property type="molecule type" value="Genomic_DNA"/>
</dbReference>
<evidence type="ECO:0000256" key="7">
    <source>
        <dbReference type="RuleBase" id="RU000642"/>
    </source>
</evidence>
<dbReference type="SMART" id="SM00165">
    <property type="entry name" value="UBA"/>
    <property type="match status" value="1"/>
</dbReference>
<evidence type="ECO:0000256" key="2">
    <source>
        <dbReference type="ARBA" id="ARBA00016956"/>
    </source>
</evidence>
<evidence type="ECO:0000256" key="5">
    <source>
        <dbReference type="ARBA" id="ARBA00025453"/>
    </source>
</evidence>
<dbReference type="PANTHER" id="PTHR11741:SF0">
    <property type="entry name" value="ELONGATION FACTOR TS, MITOCHONDRIAL"/>
    <property type="match status" value="1"/>
</dbReference>
<keyword evidence="6" id="KW-0963">Cytoplasm</keyword>
<dbReference type="FunFam" id="1.10.8.10:FF:000001">
    <property type="entry name" value="Elongation factor Ts"/>
    <property type="match status" value="1"/>
</dbReference>
<dbReference type="Gene3D" id="1.10.286.20">
    <property type="match status" value="1"/>
</dbReference>
<sequence>MITAKSVKELREMTGAGMMDCKKALVATEGDIEKAVEFLREKGLAAAAKKAGRVAAEGIVKTFVSADKKTAGMVEVNCETDFVAANDEFVSFATKVAEMAANTSATTVEELVAEKFEGETTVQEALTALIAKLGENMTVRRFVKFNIENGAIASYIHGGGRIGVMVEVSCDTDSAILEEVAREVCMQVAAANPLFLSREQVDNESLEKEKEIYRVQALNEGKPENIVEKMVMGRIQKYYKEVCLLDQAWVKDGDKSIAKFLEEKSKEVGSPIAITRYARFERGEGIEKVEEDFAAEVAKTMGM</sequence>
<dbReference type="Gene3D" id="3.30.479.20">
    <property type="entry name" value="Elongation factor Ts, dimerisation domain"/>
    <property type="match status" value="2"/>
</dbReference>
<dbReference type="AlphaFoldDB" id="A0A173Z1E2"/>
<evidence type="ECO:0000256" key="1">
    <source>
        <dbReference type="ARBA" id="ARBA00005532"/>
    </source>
</evidence>
<dbReference type="InterPro" id="IPR009060">
    <property type="entry name" value="UBA-like_sf"/>
</dbReference>
<name>A0A173Z1E2_9CLOT</name>
<dbReference type="SUPFAM" id="SSF46934">
    <property type="entry name" value="UBA-like"/>
    <property type="match status" value="1"/>
</dbReference>
<evidence type="ECO:0000256" key="4">
    <source>
        <dbReference type="ARBA" id="ARBA00022917"/>
    </source>
</evidence>
<organism evidence="10 11">
    <name type="scientific">Clostridium disporicum</name>
    <dbReference type="NCBI Taxonomy" id="84024"/>
    <lineage>
        <taxon>Bacteria</taxon>
        <taxon>Bacillati</taxon>
        <taxon>Bacillota</taxon>
        <taxon>Clostridia</taxon>
        <taxon>Eubacteriales</taxon>
        <taxon>Clostridiaceae</taxon>
        <taxon>Clostridium</taxon>
    </lineage>
</organism>
<evidence type="ECO:0000256" key="6">
    <source>
        <dbReference type="HAMAP-Rule" id="MF_00050"/>
    </source>
</evidence>
<comment type="similarity">
    <text evidence="1 6 7">Belongs to the EF-Ts family.</text>
</comment>
<dbReference type="RefSeq" id="WP_055263316.1">
    <property type="nucleotide sequence ID" value="NZ_CABIXQ010000002.1"/>
</dbReference>
<dbReference type="InterPro" id="IPR036402">
    <property type="entry name" value="EF-Ts_dimer_sf"/>
</dbReference>
<dbReference type="PANTHER" id="PTHR11741">
    <property type="entry name" value="ELONGATION FACTOR TS"/>
    <property type="match status" value="1"/>
</dbReference>
<gene>
    <name evidence="6 10" type="primary">tsf</name>
    <name evidence="10" type="ORF">ERS852471_00355</name>
</gene>
<dbReference type="Proteomes" id="UP000095594">
    <property type="component" value="Unassembled WGS sequence"/>
</dbReference>
<dbReference type="SUPFAM" id="SSF54713">
    <property type="entry name" value="Elongation factor Ts (EF-Ts), dimerisation domain"/>
    <property type="match status" value="2"/>
</dbReference>
<feature type="domain" description="UBA" evidence="9">
    <location>
        <begin position="3"/>
        <end position="41"/>
    </location>
</feature>
<dbReference type="InterPro" id="IPR018101">
    <property type="entry name" value="Transl_elong_Ts_CS"/>
</dbReference>
<feature type="region of interest" description="Involved in Mg(2+) ion dislocation from EF-Tu" evidence="6">
    <location>
        <begin position="80"/>
        <end position="83"/>
    </location>
</feature>